<name>A0ABD2K235_9BILA</name>
<dbReference type="EMBL" id="JBICBT010000851">
    <property type="protein sequence ID" value="KAL3096835.1"/>
    <property type="molecule type" value="Genomic_DNA"/>
</dbReference>
<comment type="catalytic activity">
    <reaction evidence="5">
        <text>N-terminal L-methionyl-L-lysyl-[protein] + acetyl-CoA = N-terminal N(alpha)-acetyl-L-methionyl-L-lysyl-[protein] + CoA + H(+)</text>
        <dbReference type="Rhea" id="RHEA:50580"/>
        <dbReference type="Rhea" id="RHEA-COMP:12734"/>
        <dbReference type="Rhea" id="RHEA-COMP:12735"/>
        <dbReference type="ChEBI" id="CHEBI:15378"/>
        <dbReference type="ChEBI" id="CHEBI:57287"/>
        <dbReference type="ChEBI" id="CHEBI:57288"/>
        <dbReference type="ChEBI" id="CHEBI:133406"/>
        <dbReference type="ChEBI" id="CHEBI:133407"/>
        <dbReference type="EC" id="2.3.1.258"/>
    </reaction>
</comment>
<comment type="catalytic activity">
    <reaction evidence="9">
        <text>N-terminal L-methionyl-L-threonyl-[protein] + acetyl-CoA = N-terminal N(alpha)-acetyl-L-methionyl-L-threonyl-[protein] + CoA + H(+)</text>
        <dbReference type="Rhea" id="RHEA:50576"/>
        <dbReference type="Rhea" id="RHEA-COMP:12732"/>
        <dbReference type="Rhea" id="RHEA-COMP:12733"/>
        <dbReference type="ChEBI" id="CHEBI:15378"/>
        <dbReference type="ChEBI" id="CHEBI:57287"/>
        <dbReference type="ChEBI" id="CHEBI:57288"/>
        <dbReference type="ChEBI" id="CHEBI:133404"/>
        <dbReference type="ChEBI" id="CHEBI:133405"/>
        <dbReference type="EC" id="2.3.1.258"/>
    </reaction>
</comment>
<reference evidence="11 12" key="1">
    <citation type="submission" date="2024-10" db="EMBL/GenBank/DDBJ databases">
        <authorList>
            <person name="Kim D."/>
        </authorList>
    </citation>
    <scope>NUCLEOTIDE SEQUENCE [LARGE SCALE GENOMIC DNA]</scope>
    <source>
        <strain evidence="11">BH-2024</strain>
    </source>
</reference>
<comment type="catalytic activity">
    <reaction evidence="7">
        <text>N-terminal L-methionyl-L-alanyl-[protein] + acetyl-CoA = N-terminal N(alpha)-acetyl-L-methionyl-L-alanyl-[protein] + CoA + H(+)</text>
        <dbReference type="Rhea" id="RHEA:50564"/>
        <dbReference type="Rhea" id="RHEA-COMP:12726"/>
        <dbReference type="Rhea" id="RHEA-COMP:12727"/>
        <dbReference type="ChEBI" id="CHEBI:15378"/>
        <dbReference type="ChEBI" id="CHEBI:57287"/>
        <dbReference type="ChEBI" id="CHEBI:57288"/>
        <dbReference type="ChEBI" id="CHEBI:133398"/>
        <dbReference type="ChEBI" id="CHEBI:133399"/>
        <dbReference type="EC" id="2.3.1.258"/>
    </reaction>
</comment>
<dbReference type="Gene3D" id="3.40.630.30">
    <property type="match status" value="1"/>
</dbReference>
<dbReference type="AlphaFoldDB" id="A0ABD2K235"/>
<comment type="catalytic activity">
    <reaction evidence="4">
        <text>N-terminal L-methionyl-L-phenylalanyl-[protein] + acetyl-CoA = N-terminal N(alpha)-acetyl-L-methionyl-L-phenylalanyl-[protein] + CoA + H(+)</text>
        <dbReference type="Rhea" id="RHEA:50528"/>
        <dbReference type="Rhea" id="RHEA-COMP:12715"/>
        <dbReference type="Rhea" id="RHEA-COMP:12716"/>
        <dbReference type="ChEBI" id="CHEBI:15378"/>
        <dbReference type="ChEBI" id="CHEBI:57287"/>
        <dbReference type="ChEBI" id="CHEBI:57288"/>
        <dbReference type="ChEBI" id="CHEBI:133382"/>
        <dbReference type="ChEBI" id="CHEBI:133383"/>
        <dbReference type="EC" id="2.3.1.258"/>
    </reaction>
</comment>
<dbReference type="GO" id="GO:0120518">
    <property type="term" value="F:protein N-terminal-methionine acetyltransferase activity"/>
    <property type="evidence" value="ECO:0007669"/>
    <property type="project" value="UniProtKB-EC"/>
</dbReference>
<organism evidence="11 12">
    <name type="scientific">Heterodera trifolii</name>
    <dbReference type="NCBI Taxonomy" id="157864"/>
    <lineage>
        <taxon>Eukaryota</taxon>
        <taxon>Metazoa</taxon>
        <taxon>Ecdysozoa</taxon>
        <taxon>Nematoda</taxon>
        <taxon>Chromadorea</taxon>
        <taxon>Rhabditida</taxon>
        <taxon>Tylenchina</taxon>
        <taxon>Tylenchomorpha</taxon>
        <taxon>Tylenchoidea</taxon>
        <taxon>Heteroderidae</taxon>
        <taxon>Heteroderinae</taxon>
        <taxon>Heterodera</taxon>
    </lineage>
</organism>
<dbReference type="SUPFAM" id="SSF55729">
    <property type="entry name" value="Acyl-CoA N-acyltransferases (Nat)"/>
    <property type="match status" value="1"/>
</dbReference>
<evidence type="ECO:0000256" key="7">
    <source>
        <dbReference type="ARBA" id="ARBA00049002"/>
    </source>
</evidence>
<dbReference type="EC" id="2.3.1.258" evidence="1"/>
<dbReference type="InterPro" id="IPR016181">
    <property type="entry name" value="Acyl_CoA_acyltransferase"/>
</dbReference>
<proteinExistence type="predicted"/>
<evidence type="ECO:0000256" key="8">
    <source>
        <dbReference type="ARBA" id="ARBA00049103"/>
    </source>
</evidence>
<dbReference type="PANTHER" id="PTHR42919:SF20">
    <property type="entry name" value="GCN5-RELATED N-ACETYLTRANSFERASE 10, CHLOROPLASTIC"/>
    <property type="match status" value="1"/>
</dbReference>
<comment type="catalytic activity">
    <reaction evidence="2">
        <text>N-terminal L-methionyl-L-seryl-[protein] + acetyl-CoA = N-terminal N(alpha)-acetyl-L-methionyl-L-seryl-[protein] + CoA + H(+)</text>
        <dbReference type="Rhea" id="RHEA:50568"/>
        <dbReference type="Rhea" id="RHEA-COMP:12728"/>
        <dbReference type="Rhea" id="RHEA-COMP:12729"/>
        <dbReference type="ChEBI" id="CHEBI:15378"/>
        <dbReference type="ChEBI" id="CHEBI:57287"/>
        <dbReference type="ChEBI" id="CHEBI:57288"/>
        <dbReference type="ChEBI" id="CHEBI:133400"/>
        <dbReference type="ChEBI" id="CHEBI:133401"/>
        <dbReference type="EC" id="2.3.1.258"/>
    </reaction>
</comment>
<accession>A0ABD2K235</accession>
<dbReference type="CDD" id="cd04301">
    <property type="entry name" value="NAT_SF"/>
    <property type="match status" value="1"/>
</dbReference>
<gene>
    <name evidence="11" type="ORF">niasHT_026216</name>
</gene>
<protein>
    <recommendedName>
        <fullName evidence="1">N-terminal methionine N(alpha)-acetyltransferase NatE</fullName>
        <ecNumber evidence="1">2.3.1.258</ecNumber>
    </recommendedName>
</protein>
<comment type="catalytic activity">
    <reaction evidence="8">
        <text>N-terminal L-methionyl-L-leucyl-[protein] + acetyl-CoA = N-terminal N(alpha)-acetyl-L-methionyl-L-leucyl-[protein] + CoA + H(+)</text>
        <dbReference type="Rhea" id="RHEA:50520"/>
        <dbReference type="Rhea" id="RHEA-COMP:12711"/>
        <dbReference type="Rhea" id="RHEA-COMP:12712"/>
        <dbReference type="ChEBI" id="CHEBI:15378"/>
        <dbReference type="ChEBI" id="CHEBI:57287"/>
        <dbReference type="ChEBI" id="CHEBI:57288"/>
        <dbReference type="ChEBI" id="CHEBI:133377"/>
        <dbReference type="ChEBI" id="CHEBI:133378"/>
        <dbReference type="EC" id="2.3.1.258"/>
    </reaction>
</comment>
<evidence type="ECO:0000256" key="3">
    <source>
        <dbReference type="ARBA" id="ARBA00048335"/>
    </source>
</evidence>
<dbReference type="InterPro" id="IPR051556">
    <property type="entry name" value="N-term/lysine_N-AcTrnsfr"/>
</dbReference>
<dbReference type="PANTHER" id="PTHR42919">
    <property type="entry name" value="N-ALPHA-ACETYLTRANSFERASE"/>
    <property type="match status" value="1"/>
</dbReference>
<comment type="caution">
    <text evidence="11">The sequence shown here is derived from an EMBL/GenBank/DDBJ whole genome shotgun (WGS) entry which is preliminary data.</text>
</comment>
<evidence type="ECO:0000256" key="6">
    <source>
        <dbReference type="ARBA" id="ARBA00048799"/>
    </source>
</evidence>
<comment type="catalytic activity">
    <reaction evidence="6">
        <text>N-terminal L-methionyl-L-valyl-[protein] + acetyl-CoA = N-terminal N(alpha)-acetyl-L-methionyl-L-valyl-[protein] + CoA + H(+)</text>
        <dbReference type="Rhea" id="RHEA:50572"/>
        <dbReference type="Rhea" id="RHEA-COMP:12730"/>
        <dbReference type="Rhea" id="RHEA-COMP:12731"/>
        <dbReference type="ChEBI" id="CHEBI:15378"/>
        <dbReference type="ChEBI" id="CHEBI:57287"/>
        <dbReference type="ChEBI" id="CHEBI:57288"/>
        <dbReference type="ChEBI" id="CHEBI:133402"/>
        <dbReference type="ChEBI" id="CHEBI:133403"/>
        <dbReference type="EC" id="2.3.1.258"/>
    </reaction>
</comment>
<feature type="domain" description="N-acetyltransferase" evidence="10">
    <location>
        <begin position="115"/>
        <end position="172"/>
    </location>
</feature>
<evidence type="ECO:0000256" key="5">
    <source>
        <dbReference type="ARBA" id="ARBA00048618"/>
    </source>
</evidence>
<evidence type="ECO:0000256" key="2">
    <source>
        <dbReference type="ARBA" id="ARBA00048251"/>
    </source>
</evidence>
<evidence type="ECO:0000256" key="4">
    <source>
        <dbReference type="ARBA" id="ARBA00048490"/>
    </source>
</evidence>
<evidence type="ECO:0000313" key="11">
    <source>
        <dbReference type="EMBL" id="KAL3096835.1"/>
    </source>
</evidence>
<evidence type="ECO:0000256" key="9">
    <source>
        <dbReference type="ARBA" id="ARBA00049454"/>
    </source>
</evidence>
<comment type="catalytic activity">
    <reaction evidence="3">
        <text>N-terminal L-methionyl-L-tyrosyl-[protein] + acetyl-CoA = N-terminal N(alpha)-acetyl-L-methionyl-L-tyrosyl-[protein] + CoA + H(+)</text>
        <dbReference type="Rhea" id="RHEA:50532"/>
        <dbReference type="Rhea" id="RHEA-COMP:12717"/>
        <dbReference type="Rhea" id="RHEA-COMP:12718"/>
        <dbReference type="ChEBI" id="CHEBI:15378"/>
        <dbReference type="ChEBI" id="CHEBI:57287"/>
        <dbReference type="ChEBI" id="CHEBI:57288"/>
        <dbReference type="ChEBI" id="CHEBI:133384"/>
        <dbReference type="ChEBI" id="CHEBI:133385"/>
        <dbReference type="EC" id="2.3.1.258"/>
    </reaction>
</comment>
<evidence type="ECO:0000256" key="1">
    <source>
        <dbReference type="ARBA" id="ARBA00039121"/>
    </source>
</evidence>
<dbReference type="Pfam" id="PF00583">
    <property type="entry name" value="Acetyltransf_1"/>
    <property type="match status" value="1"/>
</dbReference>
<dbReference type="Proteomes" id="UP001620626">
    <property type="component" value="Unassembled WGS sequence"/>
</dbReference>
<evidence type="ECO:0000259" key="10">
    <source>
        <dbReference type="Pfam" id="PF00583"/>
    </source>
</evidence>
<keyword evidence="12" id="KW-1185">Reference proteome</keyword>
<sequence>MLVLRPPDGEQSVRQLMLLNISCLPINYGTNPRSTHYKRVARNRLAEKGPDNGDECDTSFWTMMAYRHHFNDQNGTDCEEDAPMLVGAITVSNRNSNCSCCTSNKTDGVVQPQKQMFSVQIQTLAVLPTFRRHGVATCLLNSLINQCEKWANIEKIFLHCQTTNEAALCLYRAHRFEVVQQIHGHYQCRAIDGEAADAFLLERQFTNKNDEERKVRQNAAFH</sequence>
<evidence type="ECO:0000313" key="12">
    <source>
        <dbReference type="Proteomes" id="UP001620626"/>
    </source>
</evidence>
<dbReference type="InterPro" id="IPR000182">
    <property type="entry name" value="GNAT_dom"/>
</dbReference>